<sequence>MFHNTLYRLERNQKVSLACLATLFLVLCVVWSITDAMKASFNMEPIVVFFGGISTLLAVWWPFSPGYRDKRLKGRIVADFTCNNGRFSIGNGELTFELKFSRAGVDSLHFYNDHVESVALIPGAGAFENVADCTSANFTSRVVNLAEGQIACVKNKLGHYALVQLLSVRDTKRGDDRNEFSFRYLINPKQATNFT</sequence>
<keyword evidence="3" id="KW-1185">Reference proteome</keyword>
<dbReference type="RefSeq" id="WP_143811505.1">
    <property type="nucleotide sequence ID" value="NZ_FZQB01000025.1"/>
</dbReference>
<dbReference type="AlphaFoldDB" id="A0A239Q2N4"/>
<evidence type="ECO:0000256" key="1">
    <source>
        <dbReference type="SAM" id="Phobius"/>
    </source>
</evidence>
<dbReference type="EMBL" id="FZQB01000025">
    <property type="protein sequence ID" value="SNT76700.1"/>
    <property type="molecule type" value="Genomic_DNA"/>
</dbReference>
<proteinExistence type="predicted"/>
<keyword evidence="1" id="KW-0812">Transmembrane</keyword>
<name>A0A239Q2N4_9RHOB</name>
<feature type="transmembrane region" description="Helical" evidence="1">
    <location>
        <begin position="15"/>
        <end position="34"/>
    </location>
</feature>
<accession>A0A239Q2N4</accession>
<gene>
    <name evidence="2" type="ORF">SAMN05444959_1257</name>
</gene>
<feature type="transmembrane region" description="Helical" evidence="1">
    <location>
        <begin position="46"/>
        <end position="63"/>
    </location>
</feature>
<keyword evidence="1" id="KW-1133">Transmembrane helix</keyword>
<evidence type="ECO:0000313" key="3">
    <source>
        <dbReference type="Proteomes" id="UP000198307"/>
    </source>
</evidence>
<organism evidence="2 3">
    <name type="scientific">Paracoccus seriniphilus</name>
    <dbReference type="NCBI Taxonomy" id="184748"/>
    <lineage>
        <taxon>Bacteria</taxon>
        <taxon>Pseudomonadati</taxon>
        <taxon>Pseudomonadota</taxon>
        <taxon>Alphaproteobacteria</taxon>
        <taxon>Rhodobacterales</taxon>
        <taxon>Paracoccaceae</taxon>
        <taxon>Paracoccus</taxon>
    </lineage>
</organism>
<evidence type="ECO:0000313" key="2">
    <source>
        <dbReference type="EMBL" id="SNT76700.1"/>
    </source>
</evidence>
<keyword evidence="1" id="KW-0472">Membrane</keyword>
<protein>
    <submittedName>
        <fullName evidence="2">Uncharacterized protein</fullName>
    </submittedName>
</protein>
<reference evidence="2 3" key="1">
    <citation type="submission" date="2017-07" db="EMBL/GenBank/DDBJ databases">
        <authorList>
            <person name="Sun Z.S."/>
            <person name="Albrecht U."/>
            <person name="Echele G."/>
            <person name="Lee C.C."/>
        </authorList>
    </citation>
    <scope>NUCLEOTIDE SEQUENCE [LARGE SCALE GENOMIC DNA]</scope>
    <source>
        <strain evidence="2 3">DSM 14827</strain>
    </source>
</reference>
<dbReference type="Proteomes" id="UP000198307">
    <property type="component" value="Unassembled WGS sequence"/>
</dbReference>
<dbReference type="OrthoDB" id="5379851at2"/>